<reference evidence="1" key="1">
    <citation type="submission" date="2019-11" db="EMBL/GenBank/DDBJ databases">
        <title>Nori genome reveals adaptations in red seaweeds to the harsh intertidal environment.</title>
        <authorList>
            <person name="Wang D."/>
            <person name="Mao Y."/>
        </authorList>
    </citation>
    <scope>NUCLEOTIDE SEQUENCE</scope>
    <source>
        <tissue evidence="1">Gametophyte</tissue>
    </source>
</reference>
<gene>
    <name evidence="1" type="ORF">I4F81_001723</name>
</gene>
<dbReference type="EMBL" id="CM020618">
    <property type="protein sequence ID" value="KAK1859126.1"/>
    <property type="molecule type" value="Genomic_DNA"/>
</dbReference>
<keyword evidence="2" id="KW-1185">Reference proteome</keyword>
<dbReference type="Proteomes" id="UP000798662">
    <property type="component" value="Chromosome 1"/>
</dbReference>
<accession>A0ACC3BME7</accession>
<evidence type="ECO:0000313" key="2">
    <source>
        <dbReference type="Proteomes" id="UP000798662"/>
    </source>
</evidence>
<name>A0ACC3BME7_PYRYE</name>
<protein>
    <submittedName>
        <fullName evidence="1">Uncharacterized protein</fullName>
    </submittedName>
</protein>
<sequence length="482" mass="50018">MDRPANAAAAGGSSPATDVTVHDSCGSSSSTVSSAGAATGAAKDGAAKGGAGWTPTAAAAGGGGGDALAAGRRPPIHYGTLVWVVYGTFTVLAMVDRFTTNVWPRQGFRIGAGTAGSDFLDPIKPGPWSVGFYDAVARLSGRYSICALNLLFATMMKTTLAAAEASWIGRRFIDFRGAAAANAGLHKWNGIGLAVFTLVHVWSIFTPVVFHGYAARVVLGAFEWPLSERGPPGFKDANPLTRTVMLQGDDVFRIVEMTLLLGVALPLSVRWLASRWHVGTHLHSFIAVAYFIDIVRRHTHPHSWVLNTPFFLAWLADLAVGRLGWRAAVSPVAVRRLSPDYAVLTWATPAPVPPRCVGPTVHLRLPGASLWERAHPFTAFANRVGTVGPVLAGGGTPWTVGLVPGKDGAGLTVHTGRLHLAAAMPRGGTVFFQGSAGLRSAVAAAARSARARLVAGGTFDGEGAPTTKDGGTAAGATGARAV</sequence>
<organism evidence="1 2">
    <name type="scientific">Pyropia yezoensis</name>
    <name type="common">Susabi-nori</name>
    <name type="synonym">Porphyra yezoensis</name>
    <dbReference type="NCBI Taxonomy" id="2788"/>
    <lineage>
        <taxon>Eukaryota</taxon>
        <taxon>Rhodophyta</taxon>
        <taxon>Bangiophyceae</taxon>
        <taxon>Bangiales</taxon>
        <taxon>Bangiaceae</taxon>
        <taxon>Pyropia</taxon>
    </lineage>
</organism>
<proteinExistence type="predicted"/>
<evidence type="ECO:0000313" key="1">
    <source>
        <dbReference type="EMBL" id="KAK1859126.1"/>
    </source>
</evidence>
<comment type="caution">
    <text evidence="1">The sequence shown here is derived from an EMBL/GenBank/DDBJ whole genome shotgun (WGS) entry which is preliminary data.</text>
</comment>